<name>A0ABW0EBE6_9BACT</name>
<sequence length="970" mass="112501">MQTFLHQTAAALLQKYPDNISQLCVIVPTRRAGLYFKNALAQLAPGGMWSPEVSSMEDFVCNLAKTEIVEPISLQLELYDIIQEFDQKLDFDQYVSWAGTLLEDFNRIDQNLVATDKLFEYLSEAKALERWDPEALGQPISNTVANYFKLWENLEKTYRKLRQNLRKKKQSYPGMAFRYVAENVREITEKTTCHRYIFIGLNALSRSEEKIVRTLLSLNKADVFFDADEYYLATDSPNRAGHFLRKYRKNWSLPEWNFSGNELLTSEKEINVIGVANASMQGRVAGQLLDEIRSKQPNAEVAIVLPDENMLLPVLHAIGENVPDYNVTMGLTLKGTSLFNLVDLLFDVHLTGIIQPGQTGYAVQHYHYLAVNKLLSHPFIRRYEHYLHENLTEQPEFENLVQNVVTKILDENRILLSAQTLIELGKEHPLFQSLFRPWRNCDDIIAAMFEIIDLLKDIYRFDLINPVETEYLYHLYTIVKRLDSIFDCRQQKISVRSFKKFLYEQIGQTRLPFEGEPISEIQVMGMLETRALDFENLIILSVNEKTLPAPKKHSSLMPYDVLREFGLPTYSEQESITSYHFYRLLQRAKTVSLLYVQPSDTFGAAEKSRFILQLANHLAPINPKIKYTEQTGIVIQTEKKKSYNHDIIIEKDEAVLNKLKANLKKGLYPSHLNMWVRCNLQYYFTKVAGLRETNEMDEQIGTDQFGNIVHKVLEDFYQTFMLNKKPVLESDLREMLGKLPEKVRQEFKRGTLEALPEQGMNYLLYKVALKILQKYLDLEIKSGAYPLKVLKLEQSLETRMQVPVGDELVEVNLAGKADRIDKTGNKIRVIDYKTGFVSPTDLKVKTEELETNFLTNKKYEKVRQLWLYRYLMEKSLSEIPVMAAENGMELLEKTEIEASILSFRNLDKGLMKAQLNFTDEGFETTEEFLAESEKYLHKFIQQMLDPEEPIRKTNDLEVCQYCAYRGICAR</sequence>
<dbReference type="InterPro" id="IPR027417">
    <property type="entry name" value="P-loop_NTPase"/>
</dbReference>
<evidence type="ECO:0000313" key="3">
    <source>
        <dbReference type="Proteomes" id="UP001596161"/>
    </source>
</evidence>
<dbReference type="InterPro" id="IPR011335">
    <property type="entry name" value="Restrct_endonuc-II-like"/>
</dbReference>
<dbReference type="SUPFAM" id="SSF52540">
    <property type="entry name" value="P-loop containing nucleoside triphosphate hydrolases"/>
    <property type="match status" value="1"/>
</dbReference>
<dbReference type="Proteomes" id="UP001596161">
    <property type="component" value="Unassembled WGS sequence"/>
</dbReference>
<dbReference type="InterPro" id="IPR011604">
    <property type="entry name" value="PDDEXK-like_dom_sf"/>
</dbReference>
<dbReference type="SUPFAM" id="SSF52980">
    <property type="entry name" value="Restriction endonuclease-like"/>
    <property type="match status" value="1"/>
</dbReference>
<protein>
    <submittedName>
        <fullName evidence="2">PD-(D/E)XK nuclease family protein</fullName>
    </submittedName>
</protein>
<proteinExistence type="predicted"/>
<evidence type="ECO:0000259" key="1">
    <source>
        <dbReference type="Pfam" id="PF12705"/>
    </source>
</evidence>
<dbReference type="InterPro" id="IPR038726">
    <property type="entry name" value="PDDEXK_AddAB-type"/>
</dbReference>
<dbReference type="RefSeq" id="WP_378016677.1">
    <property type="nucleotide sequence ID" value="NZ_JBHSKT010000003.1"/>
</dbReference>
<dbReference type="EMBL" id="JBHSKT010000003">
    <property type="protein sequence ID" value="MFC5270306.1"/>
    <property type="molecule type" value="Genomic_DNA"/>
</dbReference>
<gene>
    <name evidence="2" type="ORF">ACFPIB_06790</name>
</gene>
<dbReference type="Pfam" id="PF12705">
    <property type="entry name" value="PDDEXK_1"/>
    <property type="match status" value="1"/>
</dbReference>
<evidence type="ECO:0000313" key="2">
    <source>
        <dbReference type="EMBL" id="MFC5270306.1"/>
    </source>
</evidence>
<accession>A0ABW0EBE6</accession>
<reference evidence="3" key="1">
    <citation type="journal article" date="2019" name="Int. J. Syst. Evol. Microbiol.">
        <title>The Global Catalogue of Microorganisms (GCM) 10K type strain sequencing project: providing services to taxonomists for standard genome sequencing and annotation.</title>
        <authorList>
            <consortium name="The Broad Institute Genomics Platform"/>
            <consortium name="The Broad Institute Genome Sequencing Center for Infectious Disease"/>
            <person name="Wu L."/>
            <person name="Ma J."/>
        </authorList>
    </citation>
    <scope>NUCLEOTIDE SEQUENCE [LARGE SCALE GENOMIC DNA]</scope>
    <source>
        <strain evidence="3">KACC 12602</strain>
    </source>
</reference>
<keyword evidence="3" id="KW-1185">Reference proteome</keyword>
<dbReference type="Gene3D" id="3.90.320.10">
    <property type="match status" value="1"/>
</dbReference>
<organism evidence="2 3">
    <name type="scientific">Adhaeribacter terreus</name>
    <dbReference type="NCBI Taxonomy" id="529703"/>
    <lineage>
        <taxon>Bacteria</taxon>
        <taxon>Pseudomonadati</taxon>
        <taxon>Bacteroidota</taxon>
        <taxon>Cytophagia</taxon>
        <taxon>Cytophagales</taxon>
        <taxon>Hymenobacteraceae</taxon>
        <taxon>Adhaeribacter</taxon>
    </lineage>
</organism>
<comment type="caution">
    <text evidence="2">The sequence shown here is derived from an EMBL/GenBank/DDBJ whole genome shotgun (WGS) entry which is preliminary data.</text>
</comment>
<feature type="domain" description="PD-(D/E)XK endonuclease-like" evidence="1">
    <location>
        <begin position="669"/>
        <end position="968"/>
    </location>
</feature>